<keyword evidence="2" id="KW-0067">ATP-binding</keyword>
<dbReference type="Gene3D" id="3.40.50.300">
    <property type="entry name" value="P-loop containing nucleotide triphosphate hydrolases"/>
    <property type="match status" value="1"/>
</dbReference>
<dbReference type="PANTHER" id="PTHR43637">
    <property type="entry name" value="UPF0273 PROTEIN TM_0370"/>
    <property type="match status" value="1"/>
</dbReference>
<dbReference type="OrthoDB" id="70318at2157"/>
<protein>
    <recommendedName>
        <fullName evidence="5">KaiC-like domain-containing protein</fullName>
    </recommendedName>
</protein>
<proteinExistence type="predicted"/>
<evidence type="ECO:0000313" key="3">
    <source>
        <dbReference type="EMBL" id="QUH24021.1"/>
    </source>
</evidence>
<keyword evidence="1" id="KW-0547">Nucleotide-binding</keyword>
<dbReference type="InterPro" id="IPR027417">
    <property type="entry name" value="P-loop_NTPase"/>
</dbReference>
<evidence type="ECO:0000313" key="4">
    <source>
        <dbReference type="Proteomes" id="UP000681041"/>
    </source>
</evidence>
<sequence>MDYSIGISNLKWLIPSGTNIILSGDLFSGKDLFYKYFIEKGLEEGEACILVSTNETAQKILENFDGIKMDNFCIIDCVSSRFGATVEMPFFEQIRYIESPMDLTMIMVALNEFIDNVSREKNIKKLRIVFDSVSTLLMYSNLRTVFKFLHVVSTRVRSGGGVSLLLIEEQAHDDMEIKTIQQISQGIINMDSNEIIIRGFKTDRVRYEIVNQHIQIKP</sequence>
<dbReference type="AlphaFoldDB" id="A0A8T8KFG7"/>
<evidence type="ECO:0008006" key="5">
    <source>
        <dbReference type="Google" id="ProtNLM"/>
    </source>
</evidence>
<dbReference type="Proteomes" id="UP000681041">
    <property type="component" value="Chromosome"/>
</dbReference>
<name>A0A8T8KFG7_9EURY</name>
<dbReference type="InterPro" id="IPR055927">
    <property type="entry name" value="DUF7504"/>
</dbReference>
<gene>
    <name evidence="3" type="ORF">HYG87_09755</name>
</gene>
<dbReference type="Pfam" id="PF24336">
    <property type="entry name" value="DUF7504"/>
    <property type="match status" value="1"/>
</dbReference>
<dbReference type="KEGG" id="meme:HYG87_09755"/>
<keyword evidence="4" id="KW-1185">Reference proteome</keyword>
<dbReference type="EMBL" id="CP058560">
    <property type="protein sequence ID" value="QUH24021.1"/>
    <property type="molecule type" value="Genomic_DNA"/>
</dbReference>
<dbReference type="GeneID" id="64821050"/>
<dbReference type="RefSeq" id="WP_211532978.1">
    <property type="nucleotide sequence ID" value="NZ_CP058560.1"/>
</dbReference>
<organism evidence="3 4">
    <name type="scientific">Methanobacterium alkalithermotolerans</name>
    <dbReference type="NCBI Taxonomy" id="2731220"/>
    <lineage>
        <taxon>Archaea</taxon>
        <taxon>Methanobacteriati</taxon>
        <taxon>Methanobacteriota</taxon>
        <taxon>Methanomada group</taxon>
        <taxon>Methanobacteria</taxon>
        <taxon>Methanobacteriales</taxon>
        <taxon>Methanobacteriaceae</taxon>
        <taxon>Methanobacterium</taxon>
    </lineage>
</organism>
<dbReference type="SUPFAM" id="SSF52540">
    <property type="entry name" value="P-loop containing nucleoside triphosphate hydrolases"/>
    <property type="match status" value="1"/>
</dbReference>
<reference evidence="3" key="1">
    <citation type="submission" date="2020-07" db="EMBL/GenBank/DDBJ databases">
        <title>Methanobacterium. sp. MethCan genome.</title>
        <authorList>
            <person name="Postec A."/>
            <person name="Quemeneur M."/>
        </authorList>
    </citation>
    <scope>NUCLEOTIDE SEQUENCE</scope>
    <source>
        <strain evidence="3">MethCAN</strain>
    </source>
</reference>
<dbReference type="GO" id="GO:0005524">
    <property type="term" value="F:ATP binding"/>
    <property type="evidence" value="ECO:0007669"/>
    <property type="project" value="UniProtKB-KW"/>
</dbReference>
<accession>A0A8T8KFG7</accession>
<evidence type="ECO:0000256" key="1">
    <source>
        <dbReference type="ARBA" id="ARBA00022741"/>
    </source>
</evidence>
<evidence type="ECO:0000256" key="2">
    <source>
        <dbReference type="ARBA" id="ARBA00022840"/>
    </source>
</evidence>